<protein>
    <recommendedName>
        <fullName evidence="5">Putative 3-methyladenine DNA glycosylase</fullName>
        <ecNumber evidence="5">3.2.2.-</ecNumber>
    </recommendedName>
</protein>
<evidence type="ECO:0000256" key="1">
    <source>
        <dbReference type="ARBA" id="ARBA00009232"/>
    </source>
</evidence>
<dbReference type="NCBIfam" id="NF002003">
    <property type="entry name" value="PRK00802.1-3"/>
    <property type="match status" value="1"/>
</dbReference>
<dbReference type="STRING" id="443610.VE25_05780"/>
<keyword evidence="7" id="KW-1185">Reference proteome</keyword>
<dbReference type="InterPro" id="IPR036995">
    <property type="entry name" value="MPG_sf"/>
</dbReference>
<organism evidence="6 7">
    <name type="scientific">Devosia geojensis</name>
    <dbReference type="NCBI Taxonomy" id="443610"/>
    <lineage>
        <taxon>Bacteria</taxon>
        <taxon>Pseudomonadati</taxon>
        <taxon>Pseudomonadota</taxon>
        <taxon>Alphaproteobacteria</taxon>
        <taxon>Hyphomicrobiales</taxon>
        <taxon>Devosiaceae</taxon>
        <taxon>Devosia</taxon>
    </lineage>
</organism>
<dbReference type="SUPFAM" id="SSF50486">
    <property type="entry name" value="FMT C-terminal domain-like"/>
    <property type="match status" value="1"/>
</dbReference>
<dbReference type="GO" id="GO:0006284">
    <property type="term" value="P:base-excision repair"/>
    <property type="evidence" value="ECO:0007669"/>
    <property type="project" value="InterPro"/>
</dbReference>
<reference evidence="6 7" key="1">
    <citation type="submission" date="2015-03" db="EMBL/GenBank/DDBJ databases">
        <authorList>
            <person name="Hassan Y.I."/>
            <person name="Lepp D."/>
            <person name="Li X.-Z."/>
            <person name="Zhou T."/>
        </authorList>
    </citation>
    <scope>NUCLEOTIDE SEQUENCE [LARGE SCALE GENOMIC DNA]</scope>
    <source>
        <strain evidence="6 7">BD-c194</strain>
    </source>
</reference>
<dbReference type="EMBL" id="JZEX01000059">
    <property type="protein sequence ID" value="KKB12737.1"/>
    <property type="molecule type" value="Genomic_DNA"/>
</dbReference>
<dbReference type="NCBIfam" id="TIGR00567">
    <property type="entry name" value="3mg"/>
    <property type="match status" value="1"/>
</dbReference>
<evidence type="ECO:0000256" key="2">
    <source>
        <dbReference type="ARBA" id="ARBA00022763"/>
    </source>
</evidence>
<dbReference type="HAMAP" id="MF_00527">
    <property type="entry name" value="3MGH"/>
    <property type="match status" value="1"/>
</dbReference>
<gene>
    <name evidence="6" type="ORF">VE25_05780</name>
</gene>
<evidence type="ECO:0000256" key="4">
    <source>
        <dbReference type="ARBA" id="ARBA00023204"/>
    </source>
</evidence>
<dbReference type="GO" id="GO:0003677">
    <property type="term" value="F:DNA binding"/>
    <property type="evidence" value="ECO:0007669"/>
    <property type="project" value="InterPro"/>
</dbReference>
<name>A0A0F5FX39_9HYPH</name>
<keyword evidence="4 5" id="KW-0234">DNA repair</keyword>
<dbReference type="Pfam" id="PF02245">
    <property type="entry name" value="Pur_DNA_glyco"/>
    <property type="match status" value="1"/>
</dbReference>
<evidence type="ECO:0000256" key="3">
    <source>
        <dbReference type="ARBA" id="ARBA00022801"/>
    </source>
</evidence>
<dbReference type="PANTHER" id="PTHR10429">
    <property type="entry name" value="DNA-3-METHYLADENINE GLYCOSYLASE"/>
    <property type="match status" value="1"/>
</dbReference>
<comment type="similarity">
    <text evidence="1 5">Belongs to the DNA glycosylase MPG family.</text>
</comment>
<dbReference type="PANTHER" id="PTHR10429:SF0">
    <property type="entry name" value="DNA-3-METHYLADENINE GLYCOSYLASE"/>
    <property type="match status" value="1"/>
</dbReference>
<dbReference type="Proteomes" id="UP000033632">
    <property type="component" value="Unassembled WGS sequence"/>
</dbReference>
<keyword evidence="3 5" id="KW-0378">Hydrolase</keyword>
<dbReference type="InterPro" id="IPR003180">
    <property type="entry name" value="MPG"/>
</dbReference>
<evidence type="ECO:0000256" key="5">
    <source>
        <dbReference type="HAMAP-Rule" id="MF_00527"/>
    </source>
</evidence>
<dbReference type="AlphaFoldDB" id="A0A0F5FX39"/>
<evidence type="ECO:0000313" key="7">
    <source>
        <dbReference type="Proteomes" id="UP000033632"/>
    </source>
</evidence>
<dbReference type="Gene3D" id="3.10.300.10">
    <property type="entry name" value="Methylpurine-DNA glycosylase (MPG)"/>
    <property type="match status" value="1"/>
</dbReference>
<accession>A0A0F5FX39</accession>
<dbReference type="CDD" id="cd00540">
    <property type="entry name" value="AAG"/>
    <property type="match status" value="1"/>
</dbReference>
<dbReference type="InterPro" id="IPR011034">
    <property type="entry name" value="Formyl_transferase-like_C_sf"/>
</dbReference>
<keyword evidence="2 5" id="KW-0227">DNA damage</keyword>
<proteinExistence type="inferred from homology"/>
<sequence length="193" mass="20814">MDVTAEFFDRPVAEVAASLIGATFLVDGVGGVLVETEAYDATDAASHSFNGETARNAAMFGPPGTVYVYRSYGIHWCINFVCRRGAAVLIRALEPTAGFDVMAERRGIENRRLLCSGPGRLTQALGVDLGQNGRPIFGPPFELRQSTSVPPLVVGPRIGISRNQDAPWRFGLSGSQFLSKPFAREQRLRQAAG</sequence>
<evidence type="ECO:0000313" key="6">
    <source>
        <dbReference type="EMBL" id="KKB12737.1"/>
    </source>
</evidence>
<dbReference type="GO" id="GO:0003905">
    <property type="term" value="F:alkylbase DNA N-glycosylase activity"/>
    <property type="evidence" value="ECO:0007669"/>
    <property type="project" value="InterPro"/>
</dbReference>
<dbReference type="EC" id="3.2.2.-" evidence="5"/>
<comment type="caution">
    <text evidence="6">The sequence shown here is derived from an EMBL/GenBank/DDBJ whole genome shotgun (WGS) entry which is preliminary data.</text>
</comment>
<dbReference type="PATRIC" id="fig|443610.3.peg.3708"/>